<dbReference type="PANTHER" id="PTHR43369:SF2">
    <property type="entry name" value="PHOSPHORIBOSYLGLYCINAMIDE FORMYLTRANSFERASE"/>
    <property type="match status" value="1"/>
</dbReference>
<protein>
    <recommendedName>
        <fullName evidence="6">Phosphoribosylglycinamide formyltransferase</fullName>
        <ecNumber evidence="6">2.1.2.2</ecNumber>
    </recommendedName>
    <alternativeName>
        <fullName evidence="6">5'-phosphoribosylglycinamide transformylase</fullName>
    </alternativeName>
    <alternativeName>
        <fullName evidence="6">GAR transformylase</fullName>
        <shortName evidence="6">GART</shortName>
    </alternativeName>
</protein>
<evidence type="ECO:0000256" key="5">
    <source>
        <dbReference type="ARBA" id="ARBA00047664"/>
    </source>
</evidence>
<sequence>MRLAVLASGRGSNLLAILDAIARGQLDAEVVGVFSDRAKAAALDHAREAGVPATALSAKGYPSREAFDEAMFSLVDAVHPDLIVCAGYMRLMSAASVNQRLGRMINIHPSLLPAFKGLHTHQQALDAGAAVHGASVHFVTAELDGGPVIAQARVPVLPGDDAERLAGRVLEREHPLLIATLRELAAGHIRLNKHGVQYDGATLDAPLQLTADNRLSPP</sequence>
<accession>A0A0A0EUD0</accession>
<dbReference type="CDD" id="cd08645">
    <property type="entry name" value="FMT_core_GART"/>
    <property type="match status" value="1"/>
</dbReference>
<evidence type="ECO:0000256" key="1">
    <source>
        <dbReference type="ARBA" id="ARBA00005054"/>
    </source>
</evidence>
<keyword evidence="9" id="KW-1185">Reference proteome</keyword>
<evidence type="ECO:0000313" key="8">
    <source>
        <dbReference type="EMBL" id="KGM54531.1"/>
    </source>
</evidence>
<dbReference type="EC" id="2.1.2.2" evidence="6"/>
<reference evidence="8 9" key="1">
    <citation type="submission" date="2013-08" db="EMBL/GenBank/DDBJ databases">
        <title>Genome sequencing of Lysobacter.</title>
        <authorList>
            <person name="Zhang S."/>
            <person name="Wang G."/>
        </authorList>
    </citation>
    <scope>NUCLEOTIDE SEQUENCE [LARGE SCALE GENOMIC DNA]</scope>
    <source>
        <strain evidence="8 9">GH1-9</strain>
    </source>
</reference>
<evidence type="ECO:0000256" key="6">
    <source>
        <dbReference type="HAMAP-Rule" id="MF_01930"/>
    </source>
</evidence>
<evidence type="ECO:0000256" key="4">
    <source>
        <dbReference type="ARBA" id="ARBA00038440"/>
    </source>
</evidence>
<evidence type="ECO:0000256" key="2">
    <source>
        <dbReference type="ARBA" id="ARBA00022679"/>
    </source>
</evidence>
<dbReference type="Proteomes" id="UP000029998">
    <property type="component" value="Unassembled WGS sequence"/>
</dbReference>
<dbReference type="UniPathway" id="UPA00074">
    <property type="reaction ID" value="UER00126"/>
</dbReference>
<dbReference type="STRING" id="1385517.N800_01015"/>
<comment type="catalytic activity">
    <reaction evidence="5 6">
        <text>N(1)-(5-phospho-beta-D-ribosyl)glycinamide + (6R)-10-formyltetrahydrofolate = N(2)-formyl-N(1)-(5-phospho-beta-D-ribosyl)glycinamide + (6S)-5,6,7,8-tetrahydrofolate + H(+)</text>
        <dbReference type="Rhea" id="RHEA:15053"/>
        <dbReference type="ChEBI" id="CHEBI:15378"/>
        <dbReference type="ChEBI" id="CHEBI:57453"/>
        <dbReference type="ChEBI" id="CHEBI:143788"/>
        <dbReference type="ChEBI" id="CHEBI:147286"/>
        <dbReference type="ChEBI" id="CHEBI:195366"/>
        <dbReference type="EC" id="2.1.2.2"/>
    </reaction>
</comment>
<dbReference type="InterPro" id="IPR001555">
    <property type="entry name" value="GART_AS"/>
</dbReference>
<comment type="pathway">
    <text evidence="1 6">Purine metabolism; IMP biosynthesis via de novo pathway; N(2)-formyl-N(1)-(5-phospho-D-ribosyl)glycinamide from N(1)-(5-phospho-D-ribosyl)glycinamide (10-formyl THF route): step 1/1.</text>
</comment>
<feature type="binding site" evidence="6">
    <location>
        <begin position="11"/>
        <end position="13"/>
    </location>
    <ligand>
        <name>N(1)-(5-phospho-beta-D-ribosyl)glycinamide</name>
        <dbReference type="ChEBI" id="CHEBI:143788"/>
    </ligand>
</feature>
<keyword evidence="2 6" id="KW-0808">Transferase</keyword>
<feature type="site" description="Raises pKa of active site His" evidence="6">
    <location>
        <position position="144"/>
    </location>
</feature>
<feature type="domain" description="Formyl transferase N-terminal" evidence="7">
    <location>
        <begin position="1"/>
        <end position="180"/>
    </location>
</feature>
<dbReference type="GO" id="GO:0004644">
    <property type="term" value="F:phosphoribosylglycinamide formyltransferase activity"/>
    <property type="evidence" value="ECO:0007669"/>
    <property type="project" value="UniProtKB-UniRule"/>
</dbReference>
<organism evidence="8 9">
    <name type="scientific">Lysobacter daejeonensis GH1-9</name>
    <dbReference type="NCBI Taxonomy" id="1385517"/>
    <lineage>
        <taxon>Bacteria</taxon>
        <taxon>Pseudomonadati</taxon>
        <taxon>Pseudomonadota</taxon>
        <taxon>Gammaproteobacteria</taxon>
        <taxon>Lysobacterales</taxon>
        <taxon>Lysobacteraceae</taxon>
        <taxon>Aerolutibacter</taxon>
    </lineage>
</organism>
<dbReference type="PANTHER" id="PTHR43369">
    <property type="entry name" value="PHOSPHORIBOSYLGLYCINAMIDE FORMYLTRANSFERASE"/>
    <property type="match status" value="1"/>
</dbReference>
<keyword evidence="3 6" id="KW-0658">Purine biosynthesis</keyword>
<evidence type="ECO:0000313" key="9">
    <source>
        <dbReference type="Proteomes" id="UP000029998"/>
    </source>
</evidence>
<feature type="binding site" evidence="6">
    <location>
        <position position="106"/>
    </location>
    <ligand>
        <name>(6R)-10-formyltetrahydrofolate</name>
        <dbReference type="ChEBI" id="CHEBI:195366"/>
    </ligand>
</feature>
<evidence type="ECO:0000256" key="3">
    <source>
        <dbReference type="ARBA" id="ARBA00022755"/>
    </source>
</evidence>
<evidence type="ECO:0000259" key="7">
    <source>
        <dbReference type="Pfam" id="PF00551"/>
    </source>
</evidence>
<dbReference type="NCBIfam" id="TIGR00639">
    <property type="entry name" value="PurN"/>
    <property type="match status" value="1"/>
</dbReference>
<dbReference type="InterPro" id="IPR002376">
    <property type="entry name" value="Formyl_transf_N"/>
</dbReference>
<proteinExistence type="inferred from homology"/>
<dbReference type="RefSeq" id="WP_036136934.1">
    <property type="nucleotide sequence ID" value="NZ_AVPU01000012.1"/>
</dbReference>
<feature type="binding site" evidence="6">
    <location>
        <position position="64"/>
    </location>
    <ligand>
        <name>(6R)-10-formyltetrahydrofolate</name>
        <dbReference type="ChEBI" id="CHEBI:195366"/>
    </ligand>
</feature>
<dbReference type="InterPro" id="IPR036477">
    <property type="entry name" value="Formyl_transf_N_sf"/>
</dbReference>
<comment type="caution">
    <text evidence="6">Lacks conserved residue(s) required for the propagation of feature annotation.</text>
</comment>
<name>A0A0A0EUD0_9GAMM</name>
<dbReference type="InterPro" id="IPR004607">
    <property type="entry name" value="GART"/>
</dbReference>
<feature type="active site" description="Proton donor" evidence="6">
    <location>
        <position position="108"/>
    </location>
</feature>
<dbReference type="SUPFAM" id="SSF53328">
    <property type="entry name" value="Formyltransferase"/>
    <property type="match status" value="1"/>
</dbReference>
<dbReference type="OrthoDB" id="9806170at2"/>
<gene>
    <name evidence="6" type="primary">purN</name>
    <name evidence="8" type="ORF">N800_01015</name>
</gene>
<comment type="function">
    <text evidence="6">Catalyzes the transfer of a formyl group from 10-formyltetrahydrofolate to 5-phospho-ribosyl-glycinamide (GAR), producing 5-phospho-ribosyl-N-formylglycinamide (FGAR) and tetrahydrofolate.</text>
</comment>
<dbReference type="GO" id="GO:0005829">
    <property type="term" value="C:cytosol"/>
    <property type="evidence" value="ECO:0007669"/>
    <property type="project" value="TreeGrafter"/>
</dbReference>
<dbReference type="PROSITE" id="PS00373">
    <property type="entry name" value="GART"/>
    <property type="match status" value="1"/>
</dbReference>
<dbReference type="HAMAP" id="MF_01930">
    <property type="entry name" value="PurN"/>
    <property type="match status" value="1"/>
</dbReference>
<dbReference type="Gene3D" id="3.40.50.170">
    <property type="entry name" value="Formyl transferase, N-terminal domain"/>
    <property type="match status" value="1"/>
</dbReference>
<dbReference type="Pfam" id="PF00551">
    <property type="entry name" value="Formyl_trans_N"/>
    <property type="match status" value="1"/>
</dbReference>
<dbReference type="GO" id="GO:0006189">
    <property type="term" value="P:'de novo' IMP biosynthetic process"/>
    <property type="evidence" value="ECO:0007669"/>
    <property type="project" value="UniProtKB-UniRule"/>
</dbReference>
<dbReference type="eggNOG" id="COG0299">
    <property type="taxonomic scope" value="Bacteria"/>
</dbReference>
<comment type="caution">
    <text evidence="8">The sequence shown here is derived from an EMBL/GenBank/DDBJ whole genome shotgun (WGS) entry which is preliminary data.</text>
</comment>
<comment type="similarity">
    <text evidence="4 6">Belongs to the GART family.</text>
</comment>
<dbReference type="EMBL" id="AVPU01000012">
    <property type="protein sequence ID" value="KGM54531.1"/>
    <property type="molecule type" value="Genomic_DNA"/>
</dbReference>
<dbReference type="AlphaFoldDB" id="A0A0A0EUD0"/>